<keyword evidence="4" id="KW-1185">Reference proteome</keyword>
<proteinExistence type="predicted"/>
<dbReference type="InterPro" id="IPR004087">
    <property type="entry name" value="KH_dom"/>
</dbReference>
<dbReference type="Proteomes" id="UP000669133">
    <property type="component" value="Unassembled WGS sequence"/>
</dbReference>
<dbReference type="EMBL" id="JAEOAQ010000002">
    <property type="protein sequence ID" value="KAG5420356.1"/>
    <property type="molecule type" value="Genomic_DNA"/>
</dbReference>
<dbReference type="InterPro" id="IPR004088">
    <property type="entry name" value="KH_dom_type_1"/>
</dbReference>
<evidence type="ECO:0000259" key="2">
    <source>
        <dbReference type="SMART" id="SM00322"/>
    </source>
</evidence>
<dbReference type="SMART" id="SM00322">
    <property type="entry name" value="KH"/>
    <property type="match status" value="1"/>
</dbReference>
<dbReference type="GeneID" id="93650866"/>
<evidence type="ECO:0000313" key="3">
    <source>
        <dbReference type="EMBL" id="KAG5420356.1"/>
    </source>
</evidence>
<protein>
    <recommendedName>
        <fullName evidence="2">K Homology domain-containing protein</fullName>
    </recommendedName>
</protein>
<accession>A0A8H7ZI00</accession>
<gene>
    <name evidence="3" type="ORF">I9W82_002237</name>
</gene>
<dbReference type="SUPFAM" id="SSF54791">
    <property type="entry name" value="Eukaryotic type KH-domain (KH-domain type I)"/>
    <property type="match status" value="1"/>
</dbReference>
<comment type="caution">
    <text evidence="3">The sequence shown here is derived from an EMBL/GenBank/DDBJ whole genome shotgun (WGS) entry which is preliminary data.</text>
</comment>
<dbReference type="PROSITE" id="PS50084">
    <property type="entry name" value="KH_TYPE_1"/>
    <property type="match status" value="1"/>
</dbReference>
<sequence length="270" mass="30898">MSMETTIHYLLLSSETLRFKINSALLQENGDKQPLTILATTPVLSTFLQKLIETKSLIRQPDSTANLIIERHMGSLYWDLNFTSKYPIEILQIFAEIQFAKHNQMQLRGSVTQYFKLGGSFSNGVISLYKAKVNNSLLEKVIACDKMETIIHTPQMITSDEIAKDQRYNYDISINDEKESYSKTTSVSTTLTFNRREIRKILGPGGARLDSIRIQSKCWIHVNSTPFEQYVDDNLRFISKNNAKQEITINGLKQNVDIAIKEIYNCIESN</sequence>
<dbReference type="Gene3D" id="3.30.1370.10">
    <property type="entry name" value="K Homology domain, type 1"/>
    <property type="match status" value="1"/>
</dbReference>
<keyword evidence="1" id="KW-0694">RNA-binding</keyword>
<evidence type="ECO:0000256" key="1">
    <source>
        <dbReference type="PROSITE-ProRule" id="PRU00117"/>
    </source>
</evidence>
<organism evidence="3 4">
    <name type="scientific">Candida metapsilosis</name>
    <dbReference type="NCBI Taxonomy" id="273372"/>
    <lineage>
        <taxon>Eukaryota</taxon>
        <taxon>Fungi</taxon>
        <taxon>Dikarya</taxon>
        <taxon>Ascomycota</taxon>
        <taxon>Saccharomycotina</taxon>
        <taxon>Pichiomycetes</taxon>
        <taxon>Debaryomycetaceae</taxon>
        <taxon>Candida/Lodderomyces clade</taxon>
        <taxon>Candida</taxon>
    </lineage>
</organism>
<dbReference type="RefSeq" id="XP_067549472.1">
    <property type="nucleotide sequence ID" value="XM_067691070.1"/>
</dbReference>
<name>A0A8H7ZI00_9ASCO</name>
<dbReference type="OrthoDB" id="4020846at2759"/>
<dbReference type="GO" id="GO:0003723">
    <property type="term" value="F:RNA binding"/>
    <property type="evidence" value="ECO:0007669"/>
    <property type="project" value="UniProtKB-UniRule"/>
</dbReference>
<dbReference type="InterPro" id="IPR036612">
    <property type="entry name" value="KH_dom_type_1_sf"/>
</dbReference>
<feature type="domain" description="K Homology" evidence="2">
    <location>
        <begin position="185"/>
        <end position="268"/>
    </location>
</feature>
<evidence type="ECO:0000313" key="4">
    <source>
        <dbReference type="Proteomes" id="UP000669133"/>
    </source>
</evidence>
<dbReference type="Pfam" id="PF00013">
    <property type="entry name" value="KH_1"/>
    <property type="match status" value="1"/>
</dbReference>
<dbReference type="AlphaFoldDB" id="A0A8H7ZI00"/>
<reference evidence="3 4" key="1">
    <citation type="submission" date="2020-12" db="EMBL/GenBank/DDBJ databases">
        <title>Effect of drift, selection, and recombination on the evolution of hybrid genomes in Candida yeast pathogens.</title>
        <authorList>
            <person name="Mixao V."/>
            <person name="Ksiezopolska E."/>
            <person name="Saus E."/>
            <person name="Boekhout T."/>
            <person name="Gacser A."/>
            <person name="Gabaldon T."/>
        </authorList>
    </citation>
    <scope>NUCLEOTIDE SEQUENCE [LARGE SCALE GENOMIC DNA]</scope>
    <source>
        <strain evidence="3 4">BP57</strain>
    </source>
</reference>